<feature type="coiled-coil region" evidence="15">
    <location>
        <begin position="245"/>
        <end position="272"/>
    </location>
</feature>
<name>A0AAD9NP38_RIDPI</name>
<dbReference type="InterPro" id="IPR000719">
    <property type="entry name" value="Prot_kinase_dom"/>
</dbReference>
<dbReference type="Proteomes" id="UP001209878">
    <property type="component" value="Unassembled WGS sequence"/>
</dbReference>
<dbReference type="FunFam" id="3.30.70.1230:FF:000004">
    <property type="entry name" value="Guanylate cyclase"/>
    <property type="match status" value="1"/>
</dbReference>
<dbReference type="InterPro" id="IPR011009">
    <property type="entry name" value="Kinase-like_dom_sf"/>
</dbReference>
<keyword evidence="11 13" id="KW-0456">Lyase</keyword>
<evidence type="ECO:0000313" key="18">
    <source>
        <dbReference type="EMBL" id="KAK2177562.1"/>
    </source>
</evidence>
<dbReference type="GO" id="GO:0004383">
    <property type="term" value="F:guanylate cyclase activity"/>
    <property type="evidence" value="ECO:0007669"/>
    <property type="project" value="UniProtKB-EC"/>
</dbReference>
<dbReference type="AlphaFoldDB" id="A0AAD9NP38"/>
<evidence type="ECO:0000256" key="6">
    <source>
        <dbReference type="ARBA" id="ARBA00022989"/>
    </source>
</evidence>
<evidence type="ECO:0000256" key="8">
    <source>
        <dbReference type="ARBA" id="ARBA00023136"/>
    </source>
</evidence>
<comment type="similarity">
    <text evidence="13">Belongs to the adenylyl cyclase class-4/guanylyl cyclase family.</text>
</comment>
<evidence type="ECO:0000259" key="16">
    <source>
        <dbReference type="PROSITE" id="PS50011"/>
    </source>
</evidence>
<reference evidence="18" key="1">
    <citation type="journal article" date="2023" name="Mol. Biol. Evol.">
        <title>Third-Generation Sequencing Reveals the Adaptive Role of the Epigenome in Three Deep-Sea Polychaetes.</title>
        <authorList>
            <person name="Perez M."/>
            <person name="Aroh O."/>
            <person name="Sun Y."/>
            <person name="Lan Y."/>
            <person name="Juniper S.K."/>
            <person name="Young C.R."/>
            <person name="Angers B."/>
            <person name="Qian P.Y."/>
        </authorList>
    </citation>
    <scope>NUCLEOTIDE SEQUENCE</scope>
    <source>
        <strain evidence="18">R07B-5</strain>
    </source>
</reference>
<dbReference type="GO" id="GO:0004672">
    <property type="term" value="F:protein kinase activity"/>
    <property type="evidence" value="ECO:0007669"/>
    <property type="project" value="InterPro"/>
</dbReference>
<dbReference type="GO" id="GO:0005886">
    <property type="term" value="C:plasma membrane"/>
    <property type="evidence" value="ECO:0007669"/>
    <property type="project" value="TreeGrafter"/>
</dbReference>
<evidence type="ECO:0000256" key="13">
    <source>
        <dbReference type="RuleBase" id="RU000405"/>
    </source>
</evidence>
<evidence type="ECO:0000259" key="17">
    <source>
        <dbReference type="PROSITE" id="PS50125"/>
    </source>
</evidence>
<dbReference type="SMART" id="SM00044">
    <property type="entry name" value="CYCc"/>
    <property type="match status" value="1"/>
</dbReference>
<dbReference type="GO" id="GO:0001653">
    <property type="term" value="F:peptide receptor activity"/>
    <property type="evidence" value="ECO:0007669"/>
    <property type="project" value="TreeGrafter"/>
</dbReference>
<dbReference type="Gene3D" id="1.10.510.10">
    <property type="entry name" value="Transferase(Phosphotransferase) domain 1"/>
    <property type="match status" value="1"/>
</dbReference>
<dbReference type="PANTHER" id="PTHR11920">
    <property type="entry name" value="GUANYLYL CYCLASE"/>
    <property type="match status" value="1"/>
</dbReference>
<dbReference type="SUPFAM" id="SSF56112">
    <property type="entry name" value="Protein kinase-like (PK-like)"/>
    <property type="match status" value="1"/>
</dbReference>
<dbReference type="CDD" id="cd07302">
    <property type="entry name" value="CHD"/>
    <property type="match status" value="1"/>
</dbReference>
<keyword evidence="7" id="KW-0342">GTP-binding</keyword>
<evidence type="ECO:0000256" key="14">
    <source>
        <dbReference type="RuleBase" id="RU003431"/>
    </source>
</evidence>
<protein>
    <recommendedName>
        <fullName evidence="2 14">Guanylate cyclase</fullName>
        <ecNumber evidence="2 14">4.6.1.2</ecNumber>
    </recommendedName>
</protein>
<keyword evidence="10" id="KW-0325">Glycoprotein</keyword>
<accession>A0AAD9NP38</accession>
<evidence type="ECO:0000256" key="1">
    <source>
        <dbReference type="ARBA" id="ARBA00004479"/>
    </source>
</evidence>
<gene>
    <name evidence="18" type="ORF">NP493_591g00019</name>
</gene>
<organism evidence="18 19">
    <name type="scientific">Ridgeia piscesae</name>
    <name type="common">Tubeworm</name>
    <dbReference type="NCBI Taxonomy" id="27915"/>
    <lineage>
        <taxon>Eukaryota</taxon>
        <taxon>Metazoa</taxon>
        <taxon>Spiralia</taxon>
        <taxon>Lophotrochozoa</taxon>
        <taxon>Annelida</taxon>
        <taxon>Polychaeta</taxon>
        <taxon>Sedentaria</taxon>
        <taxon>Canalipalpata</taxon>
        <taxon>Sabellida</taxon>
        <taxon>Siboglinidae</taxon>
        <taxon>Ridgeia</taxon>
    </lineage>
</organism>
<evidence type="ECO:0000256" key="12">
    <source>
        <dbReference type="ARBA" id="ARBA00023293"/>
    </source>
</evidence>
<dbReference type="PROSITE" id="PS50011">
    <property type="entry name" value="PROTEIN_KINASE_DOM"/>
    <property type="match status" value="1"/>
</dbReference>
<dbReference type="PROSITE" id="PS50125">
    <property type="entry name" value="GUANYLATE_CYCLASE_2"/>
    <property type="match status" value="1"/>
</dbReference>
<proteinExistence type="inferred from homology"/>
<dbReference type="SUPFAM" id="SSF55073">
    <property type="entry name" value="Nucleotide cyclase"/>
    <property type="match status" value="1"/>
</dbReference>
<dbReference type="GO" id="GO:0035556">
    <property type="term" value="P:intracellular signal transduction"/>
    <property type="evidence" value="ECO:0007669"/>
    <property type="project" value="InterPro"/>
</dbReference>
<evidence type="ECO:0000256" key="4">
    <source>
        <dbReference type="ARBA" id="ARBA00022729"/>
    </source>
</evidence>
<dbReference type="Pfam" id="PF00211">
    <property type="entry name" value="Guanylate_cyc"/>
    <property type="match status" value="1"/>
</dbReference>
<evidence type="ECO:0000256" key="5">
    <source>
        <dbReference type="ARBA" id="ARBA00022741"/>
    </source>
</evidence>
<dbReference type="InterPro" id="IPR001054">
    <property type="entry name" value="A/G_cyclase"/>
</dbReference>
<comment type="subcellular location">
    <subcellularLocation>
        <location evidence="1">Membrane</location>
        <topology evidence="1">Single-pass type I membrane protein</topology>
    </subcellularLocation>
</comment>
<keyword evidence="9" id="KW-0675">Receptor</keyword>
<keyword evidence="12 14" id="KW-0141">cGMP biosynthesis</keyword>
<dbReference type="Pfam" id="PF07714">
    <property type="entry name" value="PK_Tyr_Ser-Thr"/>
    <property type="match status" value="1"/>
</dbReference>
<comment type="caution">
    <text evidence="18">The sequence shown here is derived from an EMBL/GenBank/DDBJ whole genome shotgun (WGS) entry which is preliminary data.</text>
</comment>
<evidence type="ECO:0000256" key="3">
    <source>
        <dbReference type="ARBA" id="ARBA00022692"/>
    </source>
</evidence>
<dbReference type="GO" id="GO:0005525">
    <property type="term" value="F:GTP binding"/>
    <property type="evidence" value="ECO:0007669"/>
    <property type="project" value="UniProtKB-KW"/>
</dbReference>
<evidence type="ECO:0000256" key="11">
    <source>
        <dbReference type="ARBA" id="ARBA00023239"/>
    </source>
</evidence>
<dbReference type="InterPro" id="IPR001245">
    <property type="entry name" value="Ser-Thr/Tyr_kinase_cat_dom"/>
</dbReference>
<feature type="domain" description="Protein kinase" evidence="16">
    <location>
        <begin position="1"/>
        <end position="241"/>
    </location>
</feature>
<evidence type="ECO:0000256" key="15">
    <source>
        <dbReference type="SAM" id="Coils"/>
    </source>
</evidence>
<dbReference type="InterPro" id="IPR018297">
    <property type="entry name" value="A/G_cyclase_CS"/>
</dbReference>
<dbReference type="EMBL" id="JAODUO010000590">
    <property type="protein sequence ID" value="KAK2177562.1"/>
    <property type="molecule type" value="Genomic_DNA"/>
</dbReference>
<evidence type="ECO:0000256" key="10">
    <source>
        <dbReference type="ARBA" id="ARBA00023180"/>
    </source>
</evidence>
<evidence type="ECO:0000313" key="19">
    <source>
        <dbReference type="Proteomes" id="UP001209878"/>
    </source>
</evidence>
<dbReference type="GO" id="GO:0004016">
    <property type="term" value="F:adenylate cyclase activity"/>
    <property type="evidence" value="ECO:0007669"/>
    <property type="project" value="TreeGrafter"/>
</dbReference>
<dbReference type="GO" id="GO:0007168">
    <property type="term" value="P:receptor guanylyl cyclase signaling pathway"/>
    <property type="evidence" value="ECO:0007669"/>
    <property type="project" value="TreeGrafter"/>
</dbReference>
<evidence type="ECO:0000256" key="9">
    <source>
        <dbReference type="ARBA" id="ARBA00023170"/>
    </source>
</evidence>
<sequence>MQRTLLWMKSSVSHPNIMRFLGVTENTGRIFLVSEYCSKGVLQDILLNDNYKLDAHFKFSLTSDVAAGLKYLHRVNIVHGSLSTTTCFIDSRWNVKIADWEYTHMATMQQPHALSQVAALDYPQDDYDLDIRSQYVKAPELVRRAHVKPTKPCDVYSFSILLIEVFTRDNPYSEMETRLEPHQVVENVVYRGARPALSIAIPLPLHDLLQKAWAADPDKRSTMQVVAESLERAKPSKKSVLDCMMEAIEGYIANLEDKVNERTEELQLAKANSESLLYKILPQPVAEKLSRGEEVQPESFESVTILFADIAGFTSLAAESSPMDIVNMLNELYTLFDEVIEKHGVYKVETIGDAYMVISGLPVRNGTIHATEIASTALNLKLVVATFKIRHKPSATLKLRFGVHTGCVVAGVVGMKMPRYCLFGDTVNVASRMESTSEAMKIQLSDVTYAQLMENGGFRMTERGTVEVKGKGAMQTYWLLGKTSPDSVSDCAEFPTLYPQDVPMITSSCPI</sequence>
<comment type="catalytic activity">
    <reaction evidence="14">
        <text>GTP = 3',5'-cyclic GMP + diphosphate</text>
        <dbReference type="Rhea" id="RHEA:13665"/>
        <dbReference type="ChEBI" id="CHEBI:33019"/>
        <dbReference type="ChEBI" id="CHEBI:37565"/>
        <dbReference type="ChEBI" id="CHEBI:57746"/>
        <dbReference type="EC" id="4.6.1.2"/>
    </reaction>
</comment>
<keyword evidence="8" id="KW-0472">Membrane</keyword>
<dbReference type="Gene3D" id="3.30.70.1230">
    <property type="entry name" value="Nucleotide cyclase"/>
    <property type="match status" value="1"/>
</dbReference>
<dbReference type="InterPro" id="IPR029787">
    <property type="entry name" value="Nucleotide_cyclase"/>
</dbReference>
<dbReference type="PROSITE" id="PS00452">
    <property type="entry name" value="GUANYLATE_CYCLASE_1"/>
    <property type="match status" value="1"/>
</dbReference>
<evidence type="ECO:0000256" key="7">
    <source>
        <dbReference type="ARBA" id="ARBA00023134"/>
    </source>
</evidence>
<keyword evidence="4" id="KW-0732">Signal</keyword>
<keyword evidence="15" id="KW-0175">Coiled coil</keyword>
<keyword evidence="6" id="KW-1133">Transmembrane helix</keyword>
<dbReference type="GO" id="GO:0005524">
    <property type="term" value="F:ATP binding"/>
    <property type="evidence" value="ECO:0007669"/>
    <property type="project" value="InterPro"/>
</dbReference>
<dbReference type="PANTHER" id="PTHR11920:SF335">
    <property type="entry name" value="GUANYLATE CYCLASE"/>
    <property type="match status" value="1"/>
</dbReference>
<evidence type="ECO:0000256" key="2">
    <source>
        <dbReference type="ARBA" id="ARBA00012202"/>
    </source>
</evidence>
<keyword evidence="3" id="KW-0812">Transmembrane</keyword>
<keyword evidence="19" id="KW-1185">Reference proteome</keyword>
<dbReference type="EC" id="4.6.1.2" evidence="2 14"/>
<dbReference type="InterPro" id="IPR050401">
    <property type="entry name" value="Cyclic_nucleotide_synthase"/>
</dbReference>
<feature type="domain" description="Guanylate cyclase" evidence="17">
    <location>
        <begin position="304"/>
        <end position="434"/>
    </location>
</feature>
<keyword evidence="5" id="KW-0547">Nucleotide-binding</keyword>